<reference evidence="1 2" key="1">
    <citation type="submission" date="2017-08" db="EMBL/GenBank/DDBJ databases">
        <title>Burning lignite coal seam in the remote Altai Mountains harbors a hydrogen-driven thermophilic microbial community.</title>
        <authorList>
            <person name="Kadnikov V.V."/>
            <person name="Mardanov A.V."/>
            <person name="Ivasenko D."/>
            <person name="Beletsky A.V."/>
            <person name="Karnachuk O.V."/>
            <person name="Ravin N.V."/>
        </authorList>
    </citation>
    <scope>NUCLEOTIDE SEQUENCE [LARGE SCALE GENOMIC DNA]</scope>
    <source>
        <strain evidence="1">AL33</strain>
    </source>
</reference>
<dbReference type="InterPro" id="IPR015422">
    <property type="entry name" value="PyrdxlP-dep_Trfase_small"/>
</dbReference>
<organism evidence="1 2">
    <name type="scientific">Hydrogenibacillus schlegelii</name>
    <name type="common">Bacillus schlegelii</name>
    <dbReference type="NCBI Taxonomy" id="1484"/>
    <lineage>
        <taxon>Bacteria</taxon>
        <taxon>Bacillati</taxon>
        <taxon>Bacillota</taxon>
        <taxon>Bacilli</taxon>
        <taxon>Bacillales</taxon>
        <taxon>Bacillales Family X. Incertae Sedis</taxon>
        <taxon>Hydrogenibacillus</taxon>
    </lineage>
</organism>
<gene>
    <name evidence="1" type="ORF">HSCHL_1161</name>
</gene>
<sequence>MRIVAPFGESGAPPFVTPIVPLVVGSAGQACRVSAALRARGILAVAIRPPTVPDGTARLRFSVSAAHSPDDLARAAEAAAWALEAAADRGVGGGTSGCG</sequence>
<dbReference type="InterPro" id="IPR015424">
    <property type="entry name" value="PyrdxlP-dep_Trfase"/>
</dbReference>
<proteinExistence type="predicted"/>
<dbReference type="SUPFAM" id="SSF53383">
    <property type="entry name" value="PLP-dependent transferases"/>
    <property type="match status" value="1"/>
</dbReference>
<evidence type="ECO:0000313" key="1">
    <source>
        <dbReference type="EMBL" id="PTQ51788.1"/>
    </source>
</evidence>
<dbReference type="Proteomes" id="UP000244180">
    <property type="component" value="Unassembled WGS sequence"/>
</dbReference>
<protein>
    <submittedName>
        <fullName evidence="1">8-amino-7-oxononanoate synthase</fullName>
    </submittedName>
</protein>
<dbReference type="EMBL" id="PEBV01000039">
    <property type="protein sequence ID" value="PTQ51788.1"/>
    <property type="molecule type" value="Genomic_DNA"/>
</dbReference>
<dbReference type="PROSITE" id="PS51257">
    <property type="entry name" value="PROKAR_LIPOPROTEIN"/>
    <property type="match status" value="1"/>
</dbReference>
<comment type="caution">
    <text evidence="1">The sequence shown here is derived from an EMBL/GenBank/DDBJ whole genome shotgun (WGS) entry which is preliminary data.</text>
</comment>
<dbReference type="AlphaFoldDB" id="A0A2T5G6I6"/>
<accession>A0A2T5G6I6</accession>
<dbReference type="Gene3D" id="3.90.1150.10">
    <property type="entry name" value="Aspartate Aminotransferase, domain 1"/>
    <property type="match status" value="1"/>
</dbReference>
<evidence type="ECO:0000313" key="2">
    <source>
        <dbReference type="Proteomes" id="UP000244180"/>
    </source>
</evidence>
<name>A0A2T5G6I6_HYDSH</name>